<dbReference type="PROSITE" id="PS50893">
    <property type="entry name" value="ABC_TRANSPORTER_2"/>
    <property type="match status" value="1"/>
</dbReference>
<dbReference type="GO" id="GO:0016887">
    <property type="term" value="F:ATP hydrolysis activity"/>
    <property type="evidence" value="ECO:0007669"/>
    <property type="project" value="InterPro"/>
</dbReference>
<feature type="transmembrane region" description="Helical" evidence="10">
    <location>
        <begin position="137"/>
        <end position="156"/>
    </location>
</feature>
<feature type="transmembrane region" description="Helical" evidence="10">
    <location>
        <begin position="162"/>
        <end position="181"/>
    </location>
</feature>
<evidence type="ECO:0000256" key="5">
    <source>
        <dbReference type="ARBA" id="ARBA00022737"/>
    </source>
</evidence>
<dbReference type="InParanoid" id="C3YTK5"/>
<reference evidence="12" key="1">
    <citation type="journal article" date="2008" name="Nature">
        <title>The amphioxus genome and the evolution of the chordate karyotype.</title>
        <authorList>
            <consortium name="US DOE Joint Genome Institute (JGI-PGF)"/>
            <person name="Putnam N.H."/>
            <person name="Butts T."/>
            <person name="Ferrier D.E.K."/>
            <person name="Furlong R.F."/>
            <person name="Hellsten U."/>
            <person name="Kawashima T."/>
            <person name="Robinson-Rechavi M."/>
            <person name="Shoguchi E."/>
            <person name="Terry A."/>
            <person name="Yu J.-K."/>
            <person name="Benito-Gutierrez E.L."/>
            <person name="Dubchak I."/>
            <person name="Garcia-Fernandez J."/>
            <person name="Gibson-Brown J.J."/>
            <person name="Grigoriev I.V."/>
            <person name="Horton A.C."/>
            <person name="de Jong P.J."/>
            <person name="Jurka J."/>
            <person name="Kapitonov V.V."/>
            <person name="Kohara Y."/>
            <person name="Kuroki Y."/>
            <person name="Lindquist E."/>
            <person name="Lucas S."/>
            <person name="Osoegawa K."/>
            <person name="Pennacchio L.A."/>
            <person name="Salamov A.A."/>
            <person name="Satou Y."/>
            <person name="Sauka-Spengler T."/>
            <person name="Schmutz J."/>
            <person name="Shin-I T."/>
            <person name="Toyoda A."/>
            <person name="Bronner-Fraser M."/>
            <person name="Fujiyama A."/>
            <person name="Holland L.Z."/>
            <person name="Holland P.W.H."/>
            <person name="Satoh N."/>
            <person name="Rokhsar D.S."/>
        </authorList>
    </citation>
    <scope>NUCLEOTIDE SEQUENCE [LARGE SCALE GENOMIC DNA]</scope>
    <source>
        <strain evidence="12">S238N-H82</strain>
        <tissue evidence="12">Testes</tissue>
    </source>
</reference>
<protein>
    <recommendedName>
        <fullName evidence="11">ABC transporter domain-containing protein</fullName>
    </recommendedName>
</protein>
<evidence type="ECO:0000256" key="3">
    <source>
        <dbReference type="ARBA" id="ARBA00022448"/>
    </source>
</evidence>
<keyword evidence="7" id="KW-0067">ATP-binding</keyword>
<name>C3YTK5_BRAFL</name>
<dbReference type="Pfam" id="PF23321">
    <property type="entry name" value="R1_ABCA1"/>
    <property type="match status" value="1"/>
</dbReference>
<keyword evidence="9 10" id="KW-0472">Membrane</keyword>
<dbReference type="STRING" id="7739.C3YTK5"/>
<comment type="similarity">
    <text evidence="2">Belongs to the ABC transporter superfamily. ABCA family.</text>
</comment>
<dbReference type="FunFam" id="3.40.50.300:FF:000612">
    <property type="entry name" value="ATP-binding cassette, sub-family A (ABC1), member 2"/>
    <property type="match status" value="1"/>
</dbReference>
<dbReference type="Gene3D" id="3.40.50.300">
    <property type="entry name" value="P-loop containing nucleotide triphosphate hydrolases"/>
    <property type="match status" value="1"/>
</dbReference>
<evidence type="ECO:0000256" key="10">
    <source>
        <dbReference type="SAM" id="Phobius"/>
    </source>
</evidence>
<dbReference type="InterPro" id="IPR013525">
    <property type="entry name" value="ABC2_TM"/>
</dbReference>
<sequence>MYYSNCTSMHGTTTKAWYNHKGYHSMPTYLNTLNNAILRANIPKSEQDLGNPAAYGITVINHPMNETSTRLTSEYILQGTDVVIAIFIIVAMSFVPASFVVFLVFERSIKAKHLQFVSGVNPVIYWVSNYAWDMLNYLLPATCCVIILTIFDLPAYTSSTNFPAVVALFLMYGWSITPMMYPVSFWFNVPSHAYVFLIVINLFIGITATVATFMFQLFQYDKDLHAINEYMRKAFLLFPNYCLGRGLMDLAYNEYFNEYYLKIGQEDKVKSPFDWELVTRSLVAMAAEGLVFFFITILCEYKFFFKPKYIAVSDEPIEDEDIDVANERQRILRGDADKDLMKLANLTKVYKTSKRNGQTPAVDRLCVAVPCGECFGLLGVNGAGKTTTFKMLTGEIAVTGGEAFLNGHSILKDIIKVHQSIGYCPQFDALLDELTARGHLTMYARLRGIPWSETDQVVNWALRKLALMPYADKPAGTLSGGNKRKLSTAIALIGFPPLIFLDEPTTGMDPAARRFLWDLIKSIIQTGRSVILTSHSMEECEALCTRLAIMVNGRFKCLGSIQHLKNRFGDGYMITVRVKPGAEVKQVVRFFNRTFPEAVMKERHHNMVQYELKSADLSLSFIFSKMEEVQETLRIEDYSVSQTTLDNVFVNFAKKQSDIFDDSVPTESTTPSPRRFRLFRRRTETEMQPIVLSEETLDQEEAVSIQLEQSMLSFRVLGGSPS</sequence>
<evidence type="ECO:0000313" key="12">
    <source>
        <dbReference type="EMBL" id="EEN56132.1"/>
    </source>
</evidence>
<dbReference type="InterPro" id="IPR056264">
    <property type="entry name" value="R2_ABCA1-4-like"/>
</dbReference>
<feature type="domain" description="ABC transporter" evidence="11">
    <location>
        <begin position="341"/>
        <end position="577"/>
    </location>
</feature>
<evidence type="ECO:0000256" key="2">
    <source>
        <dbReference type="ARBA" id="ARBA00008869"/>
    </source>
</evidence>
<keyword evidence="4 10" id="KW-0812">Transmembrane</keyword>
<dbReference type="SMART" id="SM00382">
    <property type="entry name" value="AAA"/>
    <property type="match status" value="1"/>
</dbReference>
<evidence type="ECO:0000256" key="4">
    <source>
        <dbReference type="ARBA" id="ARBA00022692"/>
    </source>
</evidence>
<proteinExistence type="inferred from homology"/>
<dbReference type="AlphaFoldDB" id="C3YTK5"/>
<dbReference type="eggNOG" id="KOG0059">
    <property type="taxonomic scope" value="Eukaryota"/>
</dbReference>
<evidence type="ECO:0000256" key="6">
    <source>
        <dbReference type="ARBA" id="ARBA00022741"/>
    </source>
</evidence>
<dbReference type="GO" id="GO:0016020">
    <property type="term" value="C:membrane"/>
    <property type="evidence" value="ECO:0007669"/>
    <property type="project" value="UniProtKB-SubCell"/>
</dbReference>
<evidence type="ECO:0000259" key="11">
    <source>
        <dbReference type="PROSITE" id="PS50893"/>
    </source>
</evidence>
<dbReference type="InterPro" id="IPR003439">
    <property type="entry name" value="ABC_transporter-like_ATP-bd"/>
</dbReference>
<dbReference type="GO" id="GO:0140359">
    <property type="term" value="F:ABC-type transporter activity"/>
    <property type="evidence" value="ECO:0007669"/>
    <property type="project" value="InterPro"/>
</dbReference>
<evidence type="ECO:0000256" key="1">
    <source>
        <dbReference type="ARBA" id="ARBA00004141"/>
    </source>
</evidence>
<dbReference type="GO" id="GO:0005524">
    <property type="term" value="F:ATP binding"/>
    <property type="evidence" value="ECO:0007669"/>
    <property type="project" value="UniProtKB-KW"/>
</dbReference>
<keyword evidence="6" id="KW-0547">Nucleotide-binding</keyword>
<dbReference type="InterPro" id="IPR027417">
    <property type="entry name" value="P-loop_NTPase"/>
</dbReference>
<dbReference type="Pfam" id="PF00005">
    <property type="entry name" value="ABC_tran"/>
    <property type="match status" value="1"/>
</dbReference>
<keyword evidence="8 10" id="KW-1133">Transmembrane helix</keyword>
<dbReference type="PANTHER" id="PTHR19229">
    <property type="entry name" value="ATP-BINDING CASSETTE TRANSPORTER SUBFAMILY A ABCA"/>
    <property type="match status" value="1"/>
</dbReference>
<dbReference type="EMBL" id="GG666552">
    <property type="protein sequence ID" value="EEN56132.1"/>
    <property type="molecule type" value="Genomic_DNA"/>
</dbReference>
<organism>
    <name type="scientific">Branchiostoma floridae</name>
    <name type="common">Florida lancelet</name>
    <name type="synonym">Amphioxus</name>
    <dbReference type="NCBI Taxonomy" id="7739"/>
    <lineage>
        <taxon>Eukaryota</taxon>
        <taxon>Metazoa</taxon>
        <taxon>Chordata</taxon>
        <taxon>Cephalochordata</taxon>
        <taxon>Leptocardii</taxon>
        <taxon>Amphioxiformes</taxon>
        <taxon>Branchiostomatidae</taxon>
        <taxon>Branchiostoma</taxon>
    </lineage>
</organism>
<dbReference type="Pfam" id="PF12698">
    <property type="entry name" value="ABC2_membrane_3"/>
    <property type="match status" value="1"/>
</dbReference>
<feature type="transmembrane region" description="Helical" evidence="10">
    <location>
        <begin position="82"/>
        <end position="105"/>
    </location>
</feature>
<feature type="transmembrane region" description="Helical" evidence="10">
    <location>
        <begin position="193"/>
        <end position="215"/>
    </location>
</feature>
<evidence type="ECO:0000256" key="7">
    <source>
        <dbReference type="ARBA" id="ARBA00022840"/>
    </source>
</evidence>
<evidence type="ECO:0000256" key="8">
    <source>
        <dbReference type="ARBA" id="ARBA00022989"/>
    </source>
</evidence>
<evidence type="ECO:0000256" key="9">
    <source>
        <dbReference type="ARBA" id="ARBA00023136"/>
    </source>
</evidence>
<dbReference type="InterPro" id="IPR003593">
    <property type="entry name" value="AAA+_ATPase"/>
</dbReference>
<dbReference type="PANTHER" id="PTHR19229:SF36">
    <property type="entry name" value="ATP-BINDING CASSETTE SUB-FAMILY A MEMBER 2"/>
    <property type="match status" value="1"/>
</dbReference>
<comment type="subcellular location">
    <subcellularLocation>
        <location evidence="1">Membrane</location>
        <topology evidence="1">Multi-pass membrane protein</topology>
    </subcellularLocation>
</comment>
<keyword evidence="3" id="KW-0813">Transport</keyword>
<gene>
    <name evidence="12" type="ORF">BRAFLDRAFT_118238</name>
</gene>
<dbReference type="SUPFAM" id="SSF52540">
    <property type="entry name" value="P-loop containing nucleoside triphosphate hydrolases"/>
    <property type="match status" value="1"/>
</dbReference>
<dbReference type="InterPro" id="IPR026082">
    <property type="entry name" value="ABCA"/>
</dbReference>
<keyword evidence="5" id="KW-0677">Repeat</keyword>
<accession>C3YTK5</accession>
<dbReference type="CDD" id="cd03263">
    <property type="entry name" value="ABC_subfamily_A"/>
    <property type="match status" value="1"/>
</dbReference>